<keyword evidence="3" id="KW-0804">Transcription</keyword>
<gene>
    <name evidence="3" type="ORF">BCF33_0129</name>
</gene>
<dbReference type="Proteomes" id="UP000238801">
    <property type="component" value="Unassembled WGS sequence"/>
</dbReference>
<dbReference type="GO" id="GO:0000428">
    <property type="term" value="C:DNA-directed RNA polymerase complex"/>
    <property type="evidence" value="ECO:0007669"/>
    <property type="project" value="UniProtKB-KW"/>
</dbReference>
<dbReference type="EMBL" id="PVTT01000001">
    <property type="protein sequence ID" value="PRY94538.1"/>
    <property type="molecule type" value="Genomic_DNA"/>
</dbReference>
<proteinExistence type="predicted"/>
<dbReference type="PANTHER" id="PTHR37826">
    <property type="entry name" value="FLOTILLIN BAND_7_5 DOMAIN PROTEIN"/>
    <property type="match status" value="1"/>
</dbReference>
<sequence length="416" mass="44965">MDDLPLPPTPIQDHRFPCPACGGDMRFDPASQGLLCDHCGNAEPLPPPDGAARALAMHEIDLAEGLARGGAAAEAVTETTRVVACPNCGARTEMDPGVTAATCPYCDTPVVAADAAPDRHVKPAGLLPFLLTEKDARGAMRRWLRGLWFAPNALRKYARNTRPMQGVYAPHWTFDAATTTRYAGQRGIHRTESYRTANGKTATRIRTDWYPASGTVRVRFDDVLVPASTSLPEHLREGLHPWELKRLDPYRPAALAGFRAEAYTVGIREGWTGAQTRMQPGIDAAIRRDIGGDVQRITAKETRYEDETFKHILLPLWIAAYRYGGRSWRFVVNGQSGAVRGERPYSPWKIAFAVIGAVILAAAAFYLYDIAQTGGAVFDTFGGGPTLVPVEPVRPAGGAPPATGGSPLGTPVLDLD</sequence>
<accession>A0A2T0X6G5</accession>
<dbReference type="Gene3D" id="2.20.28.30">
    <property type="entry name" value="RNA polymerase ii, chain L"/>
    <property type="match status" value="1"/>
</dbReference>
<evidence type="ECO:0000256" key="1">
    <source>
        <dbReference type="SAM" id="MobiDB-lite"/>
    </source>
</evidence>
<reference evidence="3 4" key="1">
    <citation type="submission" date="2018-03" db="EMBL/GenBank/DDBJ databases">
        <title>Genomic Encyclopedia of Archaeal and Bacterial Type Strains, Phase II (KMG-II): from individual species to whole genera.</title>
        <authorList>
            <person name="Goeker M."/>
        </authorList>
    </citation>
    <scope>NUCLEOTIDE SEQUENCE [LARGE SCALE GENOMIC DNA]</scope>
    <source>
        <strain evidence="3 4">DSM 29318</strain>
    </source>
</reference>
<keyword evidence="4" id="KW-1185">Reference proteome</keyword>
<evidence type="ECO:0000313" key="4">
    <source>
        <dbReference type="Proteomes" id="UP000238801"/>
    </source>
</evidence>
<keyword evidence="3" id="KW-0251">Elongation factor</keyword>
<evidence type="ECO:0000256" key="2">
    <source>
        <dbReference type="SAM" id="Phobius"/>
    </source>
</evidence>
<feature type="transmembrane region" description="Helical" evidence="2">
    <location>
        <begin position="350"/>
        <end position="368"/>
    </location>
</feature>
<keyword evidence="3" id="KW-0648">Protein biosynthesis</keyword>
<name>A0A2T0X6G5_9RHOB</name>
<keyword evidence="2" id="KW-0472">Membrane</keyword>
<dbReference type="AlphaFoldDB" id="A0A2T0X6G5"/>
<keyword evidence="3" id="KW-0240">DNA-directed RNA polymerase</keyword>
<feature type="region of interest" description="Disordered" evidence="1">
    <location>
        <begin position="393"/>
        <end position="416"/>
    </location>
</feature>
<dbReference type="RefSeq" id="WP_245883674.1">
    <property type="nucleotide sequence ID" value="NZ_PVTT01000001.1"/>
</dbReference>
<dbReference type="GO" id="GO:0003746">
    <property type="term" value="F:translation elongation factor activity"/>
    <property type="evidence" value="ECO:0007669"/>
    <property type="project" value="UniProtKB-KW"/>
</dbReference>
<comment type="caution">
    <text evidence="3">The sequence shown here is derived from an EMBL/GenBank/DDBJ whole genome shotgun (WGS) entry which is preliminary data.</text>
</comment>
<dbReference type="PANTHER" id="PTHR37826:SF3">
    <property type="entry name" value="J DOMAIN-CONTAINING PROTEIN"/>
    <property type="match status" value="1"/>
</dbReference>
<evidence type="ECO:0000313" key="3">
    <source>
        <dbReference type="EMBL" id="PRY94538.1"/>
    </source>
</evidence>
<keyword evidence="2" id="KW-0812">Transmembrane</keyword>
<protein>
    <submittedName>
        <fullName evidence="3">DNA-directed RNA polymerase subunit M/transcription elongation factor TFIIS</fullName>
    </submittedName>
</protein>
<organism evidence="3 4">
    <name type="scientific">Hasllibacter halocynthiae</name>
    <dbReference type="NCBI Taxonomy" id="595589"/>
    <lineage>
        <taxon>Bacteria</taxon>
        <taxon>Pseudomonadati</taxon>
        <taxon>Pseudomonadota</taxon>
        <taxon>Alphaproteobacteria</taxon>
        <taxon>Rhodobacterales</taxon>
        <taxon>Roseobacteraceae</taxon>
        <taxon>Hasllibacter</taxon>
    </lineage>
</organism>
<keyword evidence="2" id="KW-1133">Transmembrane helix</keyword>